<keyword evidence="5" id="KW-1185">Reference proteome</keyword>
<dbReference type="Pfam" id="PF00304">
    <property type="entry name" value="Gamma-thionin"/>
    <property type="match status" value="1"/>
</dbReference>
<evidence type="ECO:0000259" key="2">
    <source>
        <dbReference type="Pfam" id="PF00304"/>
    </source>
</evidence>
<sequence length="79" mass="9027">MARVKVFPVVLLLVMVVSLLIATKLSQNVEAGRRVCSRHMGFCFPFRNCQMICKRAGYFRGSCQGHFRPQCICYKPCKP</sequence>
<dbReference type="Proteomes" id="UP001189122">
    <property type="component" value="Unassembled WGS sequence"/>
</dbReference>
<name>A0A7I8JR10_SPIIN</name>
<proteinExistence type="predicted"/>
<dbReference type="EMBL" id="CACRZD030000016">
    <property type="protein sequence ID" value="CAA6672599.1"/>
    <property type="molecule type" value="Genomic_DNA"/>
</dbReference>
<dbReference type="SUPFAM" id="SSF57095">
    <property type="entry name" value="Scorpion toxin-like"/>
    <property type="match status" value="1"/>
</dbReference>
<organism evidence="4">
    <name type="scientific">Spirodela intermedia</name>
    <name type="common">Intermediate duckweed</name>
    <dbReference type="NCBI Taxonomy" id="51605"/>
    <lineage>
        <taxon>Eukaryota</taxon>
        <taxon>Viridiplantae</taxon>
        <taxon>Streptophyta</taxon>
        <taxon>Embryophyta</taxon>
        <taxon>Tracheophyta</taxon>
        <taxon>Spermatophyta</taxon>
        <taxon>Magnoliopsida</taxon>
        <taxon>Liliopsida</taxon>
        <taxon>Araceae</taxon>
        <taxon>Lemnoideae</taxon>
        <taxon>Spirodela</taxon>
    </lineage>
</organism>
<reference evidence="4 5" key="1">
    <citation type="submission" date="2019-12" db="EMBL/GenBank/DDBJ databases">
        <authorList>
            <person name="Scholz U."/>
            <person name="Mascher M."/>
            <person name="Fiebig A."/>
        </authorList>
    </citation>
    <scope>NUCLEOTIDE SEQUENCE</scope>
</reference>
<evidence type="ECO:0000256" key="1">
    <source>
        <dbReference type="SAM" id="SignalP"/>
    </source>
</evidence>
<gene>
    <name evidence="3" type="ORF">SI7747_16019010</name>
    <name evidence="4" type="ORF">SI7747_16019011</name>
</gene>
<dbReference type="InterPro" id="IPR003614">
    <property type="entry name" value="Knottins"/>
</dbReference>
<evidence type="ECO:0000313" key="3">
    <source>
        <dbReference type="EMBL" id="CAA2633493.1"/>
    </source>
</evidence>
<evidence type="ECO:0000313" key="5">
    <source>
        <dbReference type="Proteomes" id="UP001189122"/>
    </source>
</evidence>
<dbReference type="AlphaFoldDB" id="A0A7I8JR10"/>
<feature type="signal peptide" evidence="1">
    <location>
        <begin position="1"/>
        <end position="22"/>
    </location>
</feature>
<accession>A0A7I8JR10</accession>
<dbReference type="EMBL" id="LR743603">
    <property type="protein sequence ID" value="CAA2633493.1"/>
    <property type="molecule type" value="Genomic_DNA"/>
</dbReference>
<dbReference type="EMBL" id="LR743603">
    <property type="protein sequence ID" value="CAA2633494.1"/>
    <property type="molecule type" value="Genomic_DNA"/>
</dbReference>
<feature type="domain" description="Knottins-like" evidence="2">
    <location>
        <begin position="36"/>
        <end position="77"/>
    </location>
</feature>
<dbReference type="EMBL" id="CACRZD030000016">
    <property type="protein sequence ID" value="CAA6672600.1"/>
    <property type="molecule type" value="Genomic_DNA"/>
</dbReference>
<protein>
    <recommendedName>
        <fullName evidence="2">Knottins-like domain-containing protein</fullName>
    </recommendedName>
</protein>
<dbReference type="Gene3D" id="3.30.30.10">
    <property type="entry name" value="Knottin, scorpion toxin-like"/>
    <property type="match status" value="1"/>
</dbReference>
<evidence type="ECO:0000313" key="4">
    <source>
        <dbReference type="EMBL" id="CAA2633494.1"/>
    </source>
</evidence>
<keyword evidence="1" id="KW-0732">Signal</keyword>
<feature type="chain" id="PRO_5044658136" description="Knottins-like domain-containing protein" evidence="1">
    <location>
        <begin position="23"/>
        <end position="79"/>
    </location>
</feature>
<dbReference type="InterPro" id="IPR036574">
    <property type="entry name" value="Scorpion_toxin-like_sf"/>
</dbReference>